<dbReference type="EMBL" id="APWK03000017">
    <property type="protein sequence ID" value="PHH54934.1"/>
    <property type="molecule type" value="Genomic_DNA"/>
</dbReference>
<gene>
    <name evidence="4" type="primary">ustP</name>
    <name evidence="4" type="ORF">CFIMG_007620RA00001</name>
</gene>
<dbReference type="GO" id="GO:0008236">
    <property type="term" value="F:serine-type peptidase activity"/>
    <property type="evidence" value="ECO:0007669"/>
    <property type="project" value="InterPro"/>
</dbReference>
<dbReference type="InterPro" id="IPR005151">
    <property type="entry name" value="Tail-specific_protease"/>
</dbReference>
<proteinExistence type="predicted"/>
<dbReference type="InterPro" id="IPR052766">
    <property type="entry name" value="S41A_metabolite_peptidase"/>
</dbReference>
<keyword evidence="1" id="KW-0732">Signal</keyword>
<dbReference type="Proteomes" id="UP000222788">
    <property type="component" value="Unassembled WGS sequence"/>
</dbReference>
<accession>A0A2C5XF09</accession>
<organism evidence="4 5">
    <name type="scientific">Ceratocystis fimbriata CBS 114723</name>
    <dbReference type="NCBI Taxonomy" id="1035309"/>
    <lineage>
        <taxon>Eukaryota</taxon>
        <taxon>Fungi</taxon>
        <taxon>Dikarya</taxon>
        <taxon>Ascomycota</taxon>
        <taxon>Pezizomycotina</taxon>
        <taxon>Sordariomycetes</taxon>
        <taxon>Hypocreomycetidae</taxon>
        <taxon>Microascales</taxon>
        <taxon>Ceratocystidaceae</taxon>
        <taxon>Ceratocystis</taxon>
    </lineage>
</organism>
<feature type="domain" description="CPAF-like PDZ" evidence="3">
    <location>
        <begin position="167"/>
        <end position="280"/>
    </location>
</feature>
<dbReference type="Pfam" id="PF23658">
    <property type="entry name" value="PDZ_CPAF_rel"/>
    <property type="match status" value="1"/>
</dbReference>
<protein>
    <submittedName>
        <fullName evidence="4">Peptidase S41 family protein ustP</fullName>
    </submittedName>
</protein>
<evidence type="ECO:0000313" key="5">
    <source>
        <dbReference type="Proteomes" id="UP000222788"/>
    </source>
</evidence>
<evidence type="ECO:0000259" key="2">
    <source>
        <dbReference type="Pfam" id="PF03572"/>
    </source>
</evidence>
<feature type="domain" description="Tail specific protease" evidence="2">
    <location>
        <begin position="424"/>
        <end position="654"/>
    </location>
</feature>
<reference evidence="4 5" key="2">
    <citation type="journal article" date="2013" name="IMA Fungus">
        <title>IMA Genome-F 1: Ceratocystis fimbriata: Draft nuclear genome sequence for the plant pathogen, Ceratocystis fimbriata.</title>
        <authorList>
            <person name="Wilken P.M."/>
            <person name="Steenkamp E.T."/>
            <person name="Wingfield M.J."/>
            <person name="de Beer Z.W."/>
            <person name="Wingfield B.D."/>
        </authorList>
    </citation>
    <scope>NUCLEOTIDE SEQUENCE [LARGE SCALE GENOMIC DNA]</scope>
    <source>
        <strain evidence="4 5">CBS 114723</strain>
    </source>
</reference>
<dbReference type="PANTHER" id="PTHR37049:SF4">
    <property type="entry name" value="RHODANESE DOMAIN-CONTAINING PROTEIN"/>
    <property type="match status" value="1"/>
</dbReference>
<keyword evidence="5" id="KW-1185">Reference proteome</keyword>
<dbReference type="PANTHER" id="PTHR37049">
    <property type="entry name" value="PEPTIDASE S41 FAMILY PROTEIN"/>
    <property type="match status" value="1"/>
</dbReference>
<reference evidence="4 5" key="1">
    <citation type="journal article" date="2013" name="Fungal Biol.">
        <title>Analysis of microsatellite markers in the genome of the plant pathogen Ceratocystis fimbriata.</title>
        <authorList>
            <person name="Simpson M.C."/>
            <person name="Wilken P.M."/>
            <person name="Coetzee M.P."/>
            <person name="Wingfield M.J."/>
            <person name="Wingfield B.D."/>
        </authorList>
    </citation>
    <scope>NUCLEOTIDE SEQUENCE [LARGE SCALE GENOMIC DNA]</scope>
    <source>
        <strain evidence="4 5">CBS 114723</strain>
    </source>
</reference>
<dbReference type="SUPFAM" id="SSF52096">
    <property type="entry name" value="ClpP/crotonase"/>
    <property type="match status" value="1"/>
</dbReference>
<name>A0A2C5XF09_9PEZI</name>
<evidence type="ECO:0000256" key="1">
    <source>
        <dbReference type="SAM" id="SignalP"/>
    </source>
</evidence>
<dbReference type="Pfam" id="PF03572">
    <property type="entry name" value="Peptidase_S41"/>
    <property type="match status" value="1"/>
</dbReference>
<dbReference type="AlphaFoldDB" id="A0A2C5XF09"/>
<evidence type="ECO:0000313" key="4">
    <source>
        <dbReference type="EMBL" id="PHH54934.1"/>
    </source>
</evidence>
<feature type="signal peptide" evidence="1">
    <location>
        <begin position="1"/>
        <end position="20"/>
    </location>
</feature>
<feature type="chain" id="PRO_5012722287" evidence="1">
    <location>
        <begin position="21"/>
        <end position="803"/>
    </location>
</feature>
<dbReference type="STRING" id="1035309.A0A2C5XF09"/>
<dbReference type="Gene3D" id="3.90.226.10">
    <property type="entry name" value="2-enoyl-CoA Hydratase, Chain A, domain 1"/>
    <property type="match status" value="1"/>
</dbReference>
<dbReference type="InterPro" id="IPR029045">
    <property type="entry name" value="ClpP/crotonase-like_dom_sf"/>
</dbReference>
<comment type="caution">
    <text evidence="4">The sequence shown here is derived from an EMBL/GenBank/DDBJ whole genome shotgun (WGS) entry which is preliminary data.</text>
</comment>
<dbReference type="OrthoDB" id="3534988at2759"/>
<dbReference type="InterPro" id="IPR056186">
    <property type="entry name" value="PDZ_CPAF-rel"/>
</dbReference>
<evidence type="ECO:0000259" key="3">
    <source>
        <dbReference type="Pfam" id="PF23658"/>
    </source>
</evidence>
<dbReference type="GO" id="GO:0006508">
    <property type="term" value="P:proteolysis"/>
    <property type="evidence" value="ECO:0007669"/>
    <property type="project" value="InterPro"/>
</dbReference>
<sequence length="803" mass="85592">MKLLQSSLLGLFLALPLAHALPLDTPATTNTPTPASDSNSNACASIHSITVSQLTSAPSATPSVPASLAADCLKSTPNRPDPAVKLVKSLSAYIDYQSSLPWLKNPPDSYKMAPVDLAGEIAGLEGRVTAGEFASEYDFQLEIIKIMTKARDGHLAFRGDIFRVFSFRNNLVEDLVSVSSDGRSLPKIYHLADLQADAANAKEVTQINGVSIGDYLTQVSMEFVSYQDADAIWNSQFPTYANSQAKSLLASSLAYLSAEVTLTYSDGSSRKSESYALFKEMIDFSQIKSGDDLYDKVCNPKDKAAAKSRDVSSLDHMFVHDLPREVEKVVQVRRVKGGSSQFGKRDLPGDLQDSKYVRYIPNKVTQWIQKISNSPSFGHADTLEIQLAPALAIDVLAYPTPIVGDSKLNVTGGYFLDDQGYDDVAVLSVSSFTTTATDAVTYLNSLQATLGSFFDTARKSNKKRLVIDLLANGGGYVLAGQELYAHLFPNTAATPIVNMGLSDSMELLGKSIGNVDLSDEAAKGMSQAQLQAAQAIVSSTIAQNLRPTDGNLQTPEGDKIADINQLLTPVMLGGEEFTAYFTAPQDKPNNVFNITGTGNKANPDATAPFSPENIVLLTDGTCGSTCTLFASLMVQHGVKTVAVGGKPENGKQQVIGGVEGAQIFTFNELSSLASAVLTLTDGKTDTAAPASTSGTAPIAQILSEASSASIIQRDEAAANAKLQTLAEGYALQRALDPTTAGSVNGKNSFNQNDLNTPLQFLDDPADCRLFFTLDSIRDPTSMWKRAVDGAWNNPTGVCVEGSL</sequence>